<dbReference type="EMBL" id="JAWONS010000096">
    <property type="protein sequence ID" value="MDW2796636.1"/>
    <property type="molecule type" value="Genomic_DNA"/>
</dbReference>
<reference evidence="5 6" key="1">
    <citation type="submission" date="2023-10" db="EMBL/GenBank/DDBJ databases">
        <title>A novel Glycoside Hydrolase 43-Like Enzyme from Clostrdium boliviensis is an Endo-xylanase, and a Candidate for Xylooligosaccharides Production from Different Xylan Substrates.</title>
        <authorList>
            <person name="Alvarez M.T."/>
            <person name="Rocabado-Villegas L.R."/>
            <person name="Salas-Veizaga D.M."/>
            <person name="Linares-Pasten J.A."/>
            <person name="Gudmundsdottir E.E."/>
            <person name="Hreggvidsson G.O."/>
            <person name="Adlercreutz P."/>
            <person name="Nordberg Karlsson E."/>
        </authorList>
    </citation>
    <scope>NUCLEOTIDE SEQUENCE [LARGE SCALE GENOMIC DNA]</scope>
    <source>
        <strain evidence="5 6">E-1</strain>
    </source>
</reference>
<dbReference type="CDD" id="cd00614">
    <property type="entry name" value="CGS_like"/>
    <property type="match status" value="1"/>
</dbReference>
<organism evidence="5 6">
    <name type="scientific">Clostridium boliviensis</name>
    <dbReference type="NCBI Taxonomy" id="318465"/>
    <lineage>
        <taxon>Bacteria</taxon>
        <taxon>Bacillati</taxon>
        <taxon>Bacillota</taxon>
        <taxon>Clostridia</taxon>
        <taxon>Eubacteriales</taxon>
        <taxon>Clostridiaceae</taxon>
        <taxon>Clostridium</taxon>
    </lineage>
</organism>
<dbReference type="InterPro" id="IPR054542">
    <property type="entry name" value="Cys_met_metab_PP"/>
</dbReference>
<evidence type="ECO:0000313" key="5">
    <source>
        <dbReference type="EMBL" id="MDW2796636.1"/>
    </source>
</evidence>
<sequence>MNYGISTKCLYGDGAENLVDQSGAISFPIYQTATFAHKGVGEGTGYDYSRLQNPTREHLEKIVASLEYGVDALAFSSGMAAITALMELFAPGDHIITDCDLYGGSIRLFDNISKKNGIIIDSVDCSNSSYHKVEELIDKNTRAVFIETPTNPMMNVTDIEEIAKITRKHGILLIVDNTFMSPYFQNPLKLGADLVVHSGTKYLGGHNDTIAGFLVTSSADIAERLRFIIKTVGSGLAPFDSWLILRGIKTLAVRMKQAEKNAKDLVEWLKNEKKVKKIYYPGFSDHPGHEICKKQAEGFGCMVTFEVESKELAHRILKSVRLIRFAESLGGVETLITYPITQTHADVPAAVLAANGITDRILRLSVGIEDVQDLINELERVFHE</sequence>
<dbReference type="Pfam" id="PF01053">
    <property type="entry name" value="Cys_Met_Meta_PP"/>
    <property type="match status" value="1"/>
</dbReference>
<evidence type="ECO:0000256" key="1">
    <source>
        <dbReference type="ARBA" id="ARBA00001933"/>
    </source>
</evidence>
<dbReference type="InterPro" id="IPR000277">
    <property type="entry name" value="Cys/Met-Metab_PyrdxlP-dep_enz"/>
</dbReference>
<dbReference type="SUPFAM" id="SSF53383">
    <property type="entry name" value="PLP-dependent transferases"/>
    <property type="match status" value="1"/>
</dbReference>
<evidence type="ECO:0000313" key="6">
    <source>
        <dbReference type="Proteomes" id="UP001276854"/>
    </source>
</evidence>
<dbReference type="Proteomes" id="UP001276854">
    <property type="component" value="Unassembled WGS sequence"/>
</dbReference>
<gene>
    <name evidence="5" type="ORF">RZO55_03470</name>
</gene>
<dbReference type="Gene3D" id="3.90.1150.10">
    <property type="entry name" value="Aspartate Aminotransferase, domain 1"/>
    <property type="match status" value="1"/>
</dbReference>
<keyword evidence="3 4" id="KW-0663">Pyridoxal phosphate</keyword>
<dbReference type="RefSeq" id="WP_318062951.1">
    <property type="nucleotide sequence ID" value="NZ_JAWONS010000096.1"/>
</dbReference>
<keyword evidence="6" id="KW-1185">Reference proteome</keyword>
<dbReference type="InterPro" id="IPR015422">
    <property type="entry name" value="PyrdxlP-dep_Trfase_small"/>
</dbReference>
<dbReference type="Gene3D" id="3.40.640.10">
    <property type="entry name" value="Type I PLP-dependent aspartate aminotransferase-like (Major domain)"/>
    <property type="match status" value="1"/>
</dbReference>
<name>A0ABU4GGC7_9CLOT</name>
<evidence type="ECO:0000256" key="4">
    <source>
        <dbReference type="RuleBase" id="RU362118"/>
    </source>
</evidence>
<evidence type="ECO:0000256" key="3">
    <source>
        <dbReference type="ARBA" id="ARBA00022898"/>
    </source>
</evidence>
<protein>
    <submittedName>
        <fullName evidence="5">PLP-dependent aspartate aminotransferase family protein</fullName>
    </submittedName>
</protein>
<dbReference type="InterPro" id="IPR015421">
    <property type="entry name" value="PyrdxlP-dep_Trfase_major"/>
</dbReference>
<dbReference type="PANTHER" id="PTHR11808">
    <property type="entry name" value="TRANS-SULFURATION ENZYME FAMILY MEMBER"/>
    <property type="match status" value="1"/>
</dbReference>
<dbReference type="PROSITE" id="PS00868">
    <property type="entry name" value="CYS_MET_METAB_PP"/>
    <property type="match status" value="1"/>
</dbReference>
<keyword evidence="5" id="KW-0032">Aminotransferase</keyword>
<evidence type="ECO:0000256" key="2">
    <source>
        <dbReference type="ARBA" id="ARBA00009077"/>
    </source>
</evidence>
<proteinExistence type="inferred from homology"/>
<dbReference type="InterPro" id="IPR015424">
    <property type="entry name" value="PyrdxlP-dep_Trfase"/>
</dbReference>
<accession>A0ABU4GGC7</accession>
<comment type="cofactor">
    <cofactor evidence="1 4">
        <name>pyridoxal 5'-phosphate</name>
        <dbReference type="ChEBI" id="CHEBI:597326"/>
    </cofactor>
</comment>
<dbReference type="PANTHER" id="PTHR11808:SF90">
    <property type="entry name" value="CYSTATHIONINE GAMMA-SYNTHASE"/>
    <property type="match status" value="1"/>
</dbReference>
<comment type="caution">
    <text evidence="5">The sequence shown here is derived from an EMBL/GenBank/DDBJ whole genome shotgun (WGS) entry which is preliminary data.</text>
</comment>
<keyword evidence="5" id="KW-0808">Transferase</keyword>
<comment type="similarity">
    <text evidence="2 4">Belongs to the trans-sulfuration enzymes family.</text>
</comment>
<dbReference type="GO" id="GO:0008483">
    <property type="term" value="F:transaminase activity"/>
    <property type="evidence" value="ECO:0007669"/>
    <property type="project" value="UniProtKB-KW"/>
</dbReference>
<dbReference type="PIRSF" id="PIRSF001434">
    <property type="entry name" value="CGS"/>
    <property type="match status" value="1"/>
</dbReference>